<keyword evidence="3" id="KW-1185">Reference proteome</keyword>
<organism evidence="2 3">
    <name type="scientific">Stutzerimonas zhaodongensis</name>
    <dbReference type="NCBI Taxonomy" id="1176257"/>
    <lineage>
        <taxon>Bacteria</taxon>
        <taxon>Pseudomonadati</taxon>
        <taxon>Pseudomonadota</taxon>
        <taxon>Gammaproteobacteria</taxon>
        <taxon>Pseudomonadales</taxon>
        <taxon>Pseudomonadaceae</taxon>
        <taxon>Stutzerimonas</taxon>
    </lineage>
</organism>
<keyword evidence="1" id="KW-0472">Membrane</keyword>
<name>A0A3M2HRX4_9GAMM</name>
<keyword evidence="1" id="KW-0812">Transmembrane</keyword>
<gene>
    <name evidence="2" type="ORF">EA797_03310</name>
</gene>
<evidence type="ECO:0000313" key="3">
    <source>
        <dbReference type="Proteomes" id="UP000269774"/>
    </source>
</evidence>
<dbReference type="EMBL" id="RFFM01000001">
    <property type="protein sequence ID" value="RMH91788.1"/>
    <property type="molecule type" value="Genomic_DNA"/>
</dbReference>
<evidence type="ECO:0000256" key="1">
    <source>
        <dbReference type="SAM" id="Phobius"/>
    </source>
</evidence>
<dbReference type="RefSeq" id="WP_122163753.1">
    <property type="nucleotide sequence ID" value="NZ_JAMOIB010000008.1"/>
</dbReference>
<dbReference type="Proteomes" id="UP000269774">
    <property type="component" value="Unassembled WGS sequence"/>
</dbReference>
<reference evidence="2 3" key="1">
    <citation type="submission" date="2018-10" db="EMBL/GenBank/DDBJ databases">
        <title>Pseudomonas zhaodongensis NEAU-ST5-21(T) genome.</title>
        <authorList>
            <person name="Peng J."/>
            <person name="Liu Z.-P."/>
        </authorList>
    </citation>
    <scope>NUCLEOTIDE SEQUENCE [LARGE SCALE GENOMIC DNA]</scope>
    <source>
        <strain evidence="2 3">NEAU-ST5-21</strain>
    </source>
</reference>
<accession>A0A3M2HRX4</accession>
<dbReference type="AlphaFoldDB" id="A0A3M2HRX4"/>
<evidence type="ECO:0000313" key="2">
    <source>
        <dbReference type="EMBL" id="RMH91788.1"/>
    </source>
</evidence>
<evidence type="ECO:0008006" key="4">
    <source>
        <dbReference type="Google" id="ProtNLM"/>
    </source>
</evidence>
<proteinExistence type="predicted"/>
<comment type="caution">
    <text evidence="2">The sequence shown here is derived from an EMBL/GenBank/DDBJ whole genome shotgun (WGS) entry which is preliminary data.</text>
</comment>
<keyword evidence="1" id="KW-1133">Transmembrane helix</keyword>
<sequence length="139" mass="15060">MSRTAARRQLSRDGLLMLLLILVPVLASSQLPRVTGSLSDGLAFPLFFAGLALLFLSLPRFTAYKHALIDTEKSFDSDAEPAAWTALRLVRLRALRVAGLPAWVAALGAPLGLEPVGQLLLVCGSLTLLLLYRVPRQLQ</sequence>
<protein>
    <recommendedName>
        <fullName evidence="4">MFS transporter</fullName>
    </recommendedName>
</protein>
<feature type="transmembrane region" description="Helical" evidence="1">
    <location>
        <begin position="43"/>
        <end position="63"/>
    </location>
</feature>